<dbReference type="RefSeq" id="WP_354701395.1">
    <property type="nucleotide sequence ID" value="NZ_CP114014.1"/>
</dbReference>
<dbReference type="PANTHER" id="PTHR42930">
    <property type="entry name" value="PHOSPHATE-SPECIFIC TRANSPORT SYSTEM ACCESSORY PROTEIN PHOU"/>
    <property type="match status" value="1"/>
</dbReference>
<gene>
    <name evidence="3" type="primary">phoU</name>
    <name evidence="3" type="ORF">DSM112329_01709</name>
</gene>
<dbReference type="EMBL" id="CP114014">
    <property type="protein sequence ID" value="XAY04871.1"/>
    <property type="molecule type" value="Genomic_DNA"/>
</dbReference>
<comment type="similarity">
    <text evidence="1">Belongs to the PhoU family.</text>
</comment>
<dbReference type="InterPro" id="IPR026022">
    <property type="entry name" value="PhoU_dom"/>
</dbReference>
<keyword evidence="1" id="KW-0813">Transport</keyword>
<dbReference type="GO" id="GO:0030643">
    <property type="term" value="P:intracellular phosphate ion homeostasis"/>
    <property type="evidence" value="ECO:0007669"/>
    <property type="project" value="InterPro"/>
</dbReference>
<organism evidence="3">
    <name type="scientific">Paraconexibacter sp. AEG42_29</name>
    <dbReference type="NCBI Taxonomy" id="2997339"/>
    <lineage>
        <taxon>Bacteria</taxon>
        <taxon>Bacillati</taxon>
        <taxon>Actinomycetota</taxon>
        <taxon>Thermoleophilia</taxon>
        <taxon>Solirubrobacterales</taxon>
        <taxon>Paraconexibacteraceae</taxon>
        <taxon>Paraconexibacter</taxon>
    </lineage>
</organism>
<name>A0AAU7ATE2_9ACTN</name>
<evidence type="ECO:0000313" key="3">
    <source>
        <dbReference type="EMBL" id="XAY04871.1"/>
    </source>
</evidence>
<evidence type="ECO:0000256" key="1">
    <source>
        <dbReference type="PIRNR" id="PIRNR003107"/>
    </source>
</evidence>
<dbReference type="GO" id="GO:0006817">
    <property type="term" value="P:phosphate ion transport"/>
    <property type="evidence" value="ECO:0007669"/>
    <property type="project" value="UniProtKB-KW"/>
</dbReference>
<protein>
    <recommendedName>
        <fullName evidence="1">Phosphate-specific transport system accessory protein PhoU</fullName>
    </recommendedName>
</protein>
<proteinExistence type="inferred from homology"/>
<comment type="function">
    <text evidence="1">Plays a role in the regulation of phosphate uptake.</text>
</comment>
<dbReference type="PANTHER" id="PTHR42930:SF3">
    <property type="entry name" value="PHOSPHATE-SPECIFIC TRANSPORT SYSTEM ACCESSORY PROTEIN PHOU"/>
    <property type="match status" value="1"/>
</dbReference>
<keyword evidence="1" id="KW-0963">Cytoplasm</keyword>
<comment type="subcellular location">
    <subcellularLocation>
        <location evidence="1">Cytoplasm</location>
    </subcellularLocation>
</comment>
<dbReference type="GO" id="GO:0045936">
    <property type="term" value="P:negative regulation of phosphate metabolic process"/>
    <property type="evidence" value="ECO:0007669"/>
    <property type="project" value="InterPro"/>
</dbReference>
<dbReference type="Pfam" id="PF01895">
    <property type="entry name" value="PhoU"/>
    <property type="match status" value="2"/>
</dbReference>
<feature type="domain" description="PhoU" evidence="2">
    <location>
        <begin position="25"/>
        <end position="107"/>
    </location>
</feature>
<dbReference type="SUPFAM" id="SSF109755">
    <property type="entry name" value="PhoU-like"/>
    <property type="match status" value="1"/>
</dbReference>
<dbReference type="InterPro" id="IPR038078">
    <property type="entry name" value="PhoU-like_sf"/>
</dbReference>
<comment type="subunit">
    <text evidence="1">Homodimer.</text>
</comment>
<reference evidence="3" key="1">
    <citation type="submission" date="2022-12" db="EMBL/GenBank/DDBJ databases">
        <title>Paraconexibacter alkalitolerans sp. nov. and Baekduia alba sp. nov., isolated from soil and emended description of the genera Paraconexibacter (Chun et al., 2020) and Baekduia (An et al., 2020).</title>
        <authorList>
            <person name="Vieira S."/>
            <person name="Huber K.J."/>
            <person name="Geppert A."/>
            <person name="Wolf J."/>
            <person name="Neumann-Schaal M."/>
            <person name="Muesken M."/>
            <person name="Overmann J."/>
        </authorList>
    </citation>
    <scope>NUCLEOTIDE SEQUENCE</scope>
    <source>
        <strain evidence="3">AEG42_29</strain>
    </source>
</reference>
<sequence length="229" mass="25694">MASNPRQQFVDQLILLEAQTMGGINMVVEQLDRVMEALKHQDVELAALVIADDDRLDGRYLEVHQGVLSMLALQAPVAGDLRTIAALLHVIKHMERMGDQCVNVCKLIPLLGHEPPVQPEIMERIQRMGAAARDECVLARRSFEERDVGLAEDLVRQDREINRLNREIFQLAVQLGTDADVREWAMTMVMTARALERIGDNAVDIGEQTAFVVTGLFREFSDSSHAAKR</sequence>
<dbReference type="PIRSF" id="PIRSF003107">
    <property type="entry name" value="PhoU"/>
    <property type="match status" value="1"/>
</dbReference>
<dbReference type="InterPro" id="IPR028366">
    <property type="entry name" value="PhoU"/>
</dbReference>
<dbReference type="GO" id="GO:0005737">
    <property type="term" value="C:cytoplasm"/>
    <property type="evidence" value="ECO:0007669"/>
    <property type="project" value="UniProtKB-SubCell"/>
</dbReference>
<feature type="domain" description="PhoU" evidence="2">
    <location>
        <begin position="125"/>
        <end position="208"/>
    </location>
</feature>
<dbReference type="KEGG" id="parq:DSM112329_01709"/>
<dbReference type="NCBIfam" id="TIGR02135">
    <property type="entry name" value="phoU_full"/>
    <property type="match status" value="1"/>
</dbReference>
<keyword evidence="1" id="KW-0592">Phosphate transport</keyword>
<accession>A0AAU7ATE2</accession>
<dbReference type="AlphaFoldDB" id="A0AAU7ATE2"/>
<evidence type="ECO:0000259" key="2">
    <source>
        <dbReference type="Pfam" id="PF01895"/>
    </source>
</evidence>
<dbReference type="Gene3D" id="1.20.58.220">
    <property type="entry name" value="Phosphate transport system protein phou homolog 2, domain 2"/>
    <property type="match status" value="1"/>
</dbReference>